<name>A0A2P2P6P7_RHIMU</name>
<evidence type="ECO:0000313" key="1">
    <source>
        <dbReference type="EMBL" id="MBX50438.1"/>
    </source>
</evidence>
<organism evidence="1">
    <name type="scientific">Rhizophora mucronata</name>
    <name type="common">Asiatic mangrove</name>
    <dbReference type="NCBI Taxonomy" id="61149"/>
    <lineage>
        <taxon>Eukaryota</taxon>
        <taxon>Viridiplantae</taxon>
        <taxon>Streptophyta</taxon>
        <taxon>Embryophyta</taxon>
        <taxon>Tracheophyta</taxon>
        <taxon>Spermatophyta</taxon>
        <taxon>Magnoliopsida</taxon>
        <taxon>eudicotyledons</taxon>
        <taxon>Gunneridae</taxon>
        <taxon>Pentapetalae</taxon>
        <taxon>rosids</taxon>
        <taxon>fabids</taxon>
        <taxon>Malpighiales</taxon>
        <taxon>Rhizophoraceae</taxon>
        <taxon>Rhizophora</taxon>
    </lineage>
</organism>
<protein>
    <submittedName>
        <fullName evidence="1">Uncharacterized protein</fullName>
    </submittedName>
</protein>
<proteinExistence type="predicted"/>
<accession>A0A2P2P6P7</accession>
<reference evidence="1" key="1">
    <citation type="submission" date="2018-02" db="EMBL/GenBank/DDBJ databases">
        <title>Rhizophora mucronata_Transcriptome.</title>
        <authorList>
            <person name="Meera S.P."/>
            <person name="Sreeshan A."/>
            <person name="Augustine A."/>
        </authorList>
    </citation>
    <scope>NUCLEOTIDE SEQUENCE</scope>
    <source>
        <tissue evidence="1">Leaf</tissue>
    </source>
</reference>
<sequence>MHFFCYFQVPSYLDSLLSGHTSSRNQ</sequence>
<dbReference type="AlphaFoldDB" id="A0A2P2P6P7"/>
<dbReference type="EMBL" id="GGEC01069954">
    <property type="protein sequence ID" value="MBX50438.1"/>
    <property type="molecule type" value="Transcribed_RNA"/>
</dbReference>